<evidence type="ECO:0000256" key="2">
    <source>
        <dbReference type="ARBA" id="ARBA00022676"/>
    </source>
</evidence>
<reference evidence="6 7" key="1">
    <citation type="submission" date="2017-02" db="EMBL/GenBank/DDBJ databases">
        <authorList>
            <person name="Varghese N."/>
            <person name="Submissions S."/>
        </authorList>
    </citation>
    <scope>NUCLEOTIDE SEQUENCE [LARGE SCALE GENOMIC DNA]</scope>
    <source>
        <strain evidence="6 7">VKM Ac-1787</strain>
    </source>
</reference>
<gene>
    <name evidence="6" type="ORF">SAMN06295973_0816</name>
</gene>
<feature type="domain" description="Glycosyltransferase subfamily 4-like N-terminal" evidence="5">
    <location>
        <begin position="22"/>
        <end position="199"/>
    </location>
</feature>
<dbReference type="PANTHER" id="PTHR45947">
    <property type="entry name" value="SULFOQUINOVOSYL TRANSFERASE SQD2"/>
    <property type="match status" value="1"/>
</dbReference>
<comment type="caution">
    <text evidence="6">The sequence shown here is derived from an EMBL/GenBank/DDBJ whole genome shotgun (WGS) entry which is preliminary data.</text>
</comment>
<evidence type="ECO:0000259" key="4">
    <source>
        <dbReference type="Pfam" id="PF00534"/>
    </source>
</evidence>
<dbReference type="InterPro" id="IPR001296">
    <property type="entry name" value="Glyco_trans_1"/>
</dbReference>
<dbReference type="Gene3D" id="3.40.50.2000">
    <property type="entry name" value="Glycogen Phosphorylase B"/>
    <property type="match status" value="2"/>
</dbReference>
<dbReference type="RefSeq" id="WP_079704830.1">
    <property type="nucleotide sequence ID" value="NZ_FUZO01000001.1"/>
</dbReference>
<evidence type="ECO:0000259" key="5">
    <source>
        <dbReference type="Pfam" id="PF13439"/>
    </source>
</evidence>
<dbReference type="InterPro" id="IPR028098">
    <property type="entry name" value="Glyco_trans_4-like_N"/>
</dbReference>
<evidence type="ECO:0000313" key="7">
    <source>
        <dbReference type="Proteomes" id="UP000190827"/>
    </source>
</evidence>
<dbReference type="PANTHER" id="PTHR45947:SF3">
    <property type="entry name" value="SULFOQUINOVOSYL TRANSFERASE SQD2"/>
    <property type="match status" value="1"/>
</dbReference>
<keyword evidence="2" id="KW-0328">Glycosyltransferase</keyword>
<dbReference type="SUPFAM" id="SSF53756">
    <property type="entry name" value="UDP-Glycosyltransferase/glycogen phosphorylase"/>
    <property type="match status" value="1"/>
</dbReference>
<proteinExistence type="predicted"/>
<evidence type="ECO:0000256" key="3">
    <source>
        <dbReference type="ARBA" id="ARBA00022679"/>
    </source>
</evidence>
<protein>
    <recommendedName>
        <fullName evidence="1">D-inositol 3-phosphate glycosyltransferase</fullName>
    </recommendedName>
</protein>
<dbReference type="EMBL" id="FUZO01000001">
    <property type="protein sequence ID" value="SKC42449.1"/>
    <property type="molecule type" value="Genomic_DNA"/>
</dbReference>
<dbReference type="Pfam" id="PF00534">
    <property type="entry name" value="Glycos_transf_1"/>
    <property type="match status" value="1"/>
</dbReference>
<keyword evidence="3" id="KW-0808">Transferase</keyword>
<organism evidence="6 7">
    <name type="scientific">Plantibacter cousiniae</name>
    <name type="common">nom. nud.</name>
    <dbReference type="NCBI Taxonomy" id="199709"/>
    <lineage>
        <taxon>Bacteria</taxon>
        <taxon>Bacillati</taxon>
        <taxon>Actinomycetota</taxon>
        <taxon>Actinomycetes</taxon>
        <taxon>Micrococcales</taxon>
        <taxon>Microbacteriaceae</taxon>
        <taxon>Plantibacter</taxon>
    </lineage>
</organism>
<evidence type="ECO:0000313" key="6">
    <source>
        <dbReference type="EMBL" id="SKC42449.1"/>
    </source>
</evidence>
<feature type="domain" description="Glycosyl transferase family 1" evidence="4">
    <location>
        <begin position="210"/>
        <end position="376"/>
    </location>
</feature>
<dbReference type="Pfam" id="PF13439">
    <property type="entry name" value="Glyco_transf_4"/>
    <property type="match status" value="1"/>
</dbReference>
<dbReference type="Proteomes" id="UP000190827">
    <property type="component" value="Unassembled WGS sequence"/>
</dbReference>
<sequence length="417" mass="44556">MKISMVSEHASPLAVLGGVDAGGQNVHVAELSSALAARGHEVTVYTRREDRSVDERVRLCDGVEVVHVDAGPPERVPKDELLPYMDAFGDRLAEDWSRETPDIVHSHFWMSGLAALRGAERTTGGRPPVVHTFHALGTVKRRHQGAEDTSPAERVDLEPMVGRSVDQVIATCSDEAFELKALGVPGSRITVVPCGVDTRLFSPNGPSETADRPFRIMTVGRLVPRKGVGLTISALASLVAAGRDDVELVVLGGSSGPDHIQEDPDVQRLLAHARSLGVDDRVVFRGQVRQDELPAALRSAHVVVCAPWYEPFGIVPLEAMATGTPVVAAAVGGLIDSVVHGRTGLHVPPRDAGAIADAVTMLLDDPELLASLGAAGVERTRSRYSWARVAADTERGYRRVLGRARRSARSSGEAVTR</sequence>
<evidence type="ECO:0000256" key="1">
    <source>
        <dbReference type="ARBA" id="ARBA00021292"/>
    </source>
</evidence>
<keyword evidence="7" id="KW-1185">Reference proteome</keyword>
<name>A0ABY1LHU2_9MICO</name>
<dbReference type="InterPro" id="IPR050194">
    <property type="entry name" value="Glycosyltransferase_grp1"/>
</dbReference>
<accession>A0ABY1LHU2</accession>